<dbReference type="PRINTS" id="PR00344">
    <property type="entry name" value="BCTRLSENSOR"/>
</dbReference>
<feature type="domain" description="HAMP" evidence="14">
    <location>
        <begin position="357"/>
        <end position="419"/>
    </location>
</feature>
<dbReference type="Pfam" id="PF00512">
    <property type="entry name" value="HisKA"/>
    <property type="match status" value="1"/>
</dbReference>
<dbReference type="FunFam" id="1.10.287.130:FF:000001">
    <property type="entry name" value="Two-component sensor histidine kinase"/>
    <property type="match status" value="1"/>
</dbReference>
<dbReference type="PANTHER" id="PTHR45436">
    <property type="entry name" value="SENSOR HISTIDINE KINASE YKOH"/>
    <property type="match status" value="1"/>
</dbReference>
<dbReference type="OrthoDB" id="9786919at2"/>
<organism evidence="15 16">
    <name type="scientific">Nocardia macrotermitis</name>
    <dbReference type="NCBI Taxonomy" id="2585198"/>
    <lineage>
        <taxon>Bacteria</taxon>
        <taxon>Bacillati</taxon>
        <taxon>Actinomycetota</taxon>
        <taxon>Actinomycetes</taxon>
        <taxon>Mycobacteriales</taxon>
        <taxon>Nocardiaceae</taxon>
        <taxon>Nocardia</taxon>
    </lineage>
</organism>
<dbReference type="CDD" id="cd06225">
    <property type="entry name" value="HAMP"/>
    <property type="match status" value="1"/>
</dbReference>
<keyword evidence="8 12" id="KW-1133">Transmembrane helix</keyword>
<evidence type="ECO:0000313" key="16">
    <source>
        <dbReference type="Proteomes" id="UP000438448"/>
    </source>
</evidence>
<feature type="compositionally biased region" description="Low complexity" evidence="11">
    <location>
        <begin position="109"/>
        <end position="118"/>
    </location>
</feature>
<dbReference type="InterPro" id="IPR003594">
    <property type="entry name" value="HATPase_dom"/>
</dbReference>
<dbReference type="RefSeq" id="WP_153412510.1">
    <property type="nucleotide sequence ID" value="NZ_WEGK01000010.1"/>
</dbReference>
<dbReference type="GO" id="GO:0005886">
    <property type="term" value="C:plasma membrane"/>
    <property type="evidence" value="ECO:0007669"/>
    <property type="project" value="UniProtKB-SubCell"/>
</dbReference>
<dbReference type="EMBL" id="WEGK01000010">
    <property type="protein sequence ID" value="MQY21617.1"/>
    <property type="molecule type" value="Genomic_DNA"/>
</dbReference>
<evidence type="ECO:0000256" key="11">
    <source>
        <dbReference type="SAM" id="MobiDB-lite"/>
    </source>
</evidence>
<keyword evidence="6 12" id="KW-0812">Transmembrane</keyword>
<keyword evidence="9" id="KW-0902">Two-component regulatory system</keyword>
<feature type="transmembrane region" description="Helical" evidence="12">
    <location>
        <begin position="334"/>
        <end position="356"/>
    </location>
</feature>
<evidence type="ECO:0000313" key="15">
    <source>
        <dbReference type="EMBL" id="MQY21617.1"/>
    </source>
</evidence>
<evidence type="ECO:0000256" key="8">
    <source>
        <dbReference type="ARBA" id="ARBA00022989"/>
    </source>
</evidence>
<comment type="caution">
    <text evidence="15">The sequence shown here is derived from an EMBL/GenBank/DDBJ whole genome shotgun (WGS) entry which is preliminary data.</text>
</comment>
<dbReference type="AlphaFoldDB" id="A0A7K0D7D2"/>
<dbReference type="SMART" id="SM00388">
    <property type="entry name" value="HisKA"/>
    <property type="match status" value="1"/>
</dbReference>
<comment type="catalytic activity">
    <reaction evidence="1">
        <text>ATP + protein L-histidine = ADP + protein N-phospho-L-histidine.</text>
        <dbReference type="EC" id="2.7.13.3"/>
    </reaction>
</comment>
<evidence type="ECO:0000256" key="1">
    <source>
        <dbReference type="ARBA" id="ARBA00000085"/>
    </source>
</evidence>
<evidence type="ECO:0000256" key="10">
    <source>
        <dbReference type="ARBA" id="ARBA00023136"/>
    </source>
</evidence>
<gene>
    <name evidence="15" type="primary">sasA_10</name>
    <name evidence="15" type="ORF">NRB20_47300</name>
</gene>
<dbReference type="PROSITE" id="PS50109">
    <property type="entry name" value="HIS_KIN"/>
    <property type="match status" value="1"/>
</dbReference>
<dbReference type="CDD" id="cd00075">
    <property type="entry name" value="HATPase"/>
    <property type="match status" value="1"/>
</dbReference>
<dbReference type="InterPro" id="IPR003660">
    <property type="entry name" value="HAMP_dom"/>
</dbReference>
<dbReference type="Proteomes" id="UP000438448">
    <property type="component" value="Unassembled WGS sequence"/>
</dbReference>
<dbReference type="InterPro" id="IPR036890">
    <property type="entry name" value="HATPase_C_sf"/>
</dbReference>
<evidence type="ECO:0000256" key="3">
    <source>
        <dbReference type="ARBA" id="ARBA00012438"/>
    </source>
</evidence>
<dbReference type="SMART" id="SM00304">
    <property type="entry name" value="HAMP"/>
    <property type="match status" value="1"/>
</dbReference>
<keyword evidence="16" id="KW-1185">Reference proteome</keyword>
<proteinExistence type="predicted"/>
<evidence type="ECO:0000259" key="14">
    <source>
        <dbReference type="PROSITE" id="PS50885"/>
    </source>
</evidence>
<dbReference type="Pfam" id="PF02518">
    <property type="entry name" value="HATPase_c"/>
    <property type="match status" value="1"/>
</dbReference>
<feature type="compositionally biased region" description="Pro residues" evidence="11">
    <location>
        <begin position="72"/>
        <end position="82"/>
    </location>
</feature>
<dbReference type="PROSITE" id="PS50885">
    <property type="entry name" value="HAMP"/>
    <property type="match status" value="1"/>
</dbReference>
<feature type="compositionally biased region" description="Gly residues" evidence="11">
    <location>
        <begin position="194"/>
        <end position="217"/>
    </location>
</feature>
<keyword evidence="7 15" id="KW-0418">Kinase</keyword>
<name>A0A7K0D7D2_9NOCA</name>
<evidence type="ECO:0000256" key="7">
    <source>
        <dbReference type="ARBA" id="ARBA00022777"/>
    </source>
</evidence>
<dbReference type="InterPro" id="IPR004358">
    <property type="entry name" value="Sig_transdc_His_kin-like_C"/>
</dbReference>
<feature type="region of interest" description="Disordered" evidence="11">
    <location>
        <begin position="64"/>
        <end position="243"/>
    </location>
</feature>
<evidence type="ECO:0000259" key="13">
    <source>
        <dbReference type="PROSITE" id="PS50109"/>
    </source>
</evidence>
<dbReference type="InterPro" id="IPR036097">
    <property type="entry name" value="HisK_dim/P_sf"/>
</dbReference>
<dbReference type="SUPFAM" id="SSF55874">
    <property type="entry name" value="ATPase domain of HSP90 chaperone/DNA topoisomerase II/histidine kinase"/>
    <property type="match status" value="1"/>
</dbReference>
<reference evidence="15 16" key="1">
    <citation type="submission" date="2019-10" db="EMBL/GenBank/DDBJ databases">
        <title>Nocardia macrotermitis sp. nov. and Nocardia aurantia sp. nov., isolated from the gut of fungus growing-termite Macrotermes natalensis.</title>
        <authorList>
            <person name="Benndorf R."/>
            <person name="Schwitalla J."/>
            <person name="Martin K."/>
            <person name="De Beer W."/>
            <person name="Kaster A.-K."/>
            <person name="Vollmers J."/>
            <person name="Poulsen M."/>
            <person name="Beemelmanns C."/>
        </authorList>
    </citation>
    <scope>NUCLEOTIDE SEQUENCE [LARGE SCALE GENOMIC DNA]</scope>
    <source>
        <strain evidence="15 16">RB20</strain>
    </source>
</reference>
<dbReference type="InterPro" id="IPR003661">
    <property type="entry name" value="HisK_dim/P_dom"/>
</dbReference>
<evidence type="ECO:0000256" key="5">
    <source>
        <dbReference type="ARBA" id="ARBA00022679"/>
    </source>
</evidence>
<keyword evidence="10 12" id="KW-0472">Membrane</keyword>
<feature type="compositionally biased region" description="Low complexity" evidence="11">
    <location>
        <begin position="139"/>
        <end position="186"/>
    </location>
</feature>
<dbReference type="GO" id="GO:0000155">
    <property type="term" value="F:phosphorelay sensor kinase activity"/>
    <property type="evidence" value="ECO:0007669"/>
    <property type="project" value="InterPro"/>
</dbReference>
<dbReference type="InterPro" id="IPR005467">
    <property type="entry name" value="His_kinase_dom"/>
</dbReference>
<dbReference type="Gene3D" id="3.30.565.10">
    <property type="entry name" value="Histidine kinase-like ATPase, C-terminal domain"/>
    <property type="match status" value="1"/>
</dbReference>
<accession>A0A7K0D7D2</accession>
<keyword evidence="4" id="KW-0597">Phosphoprotein</keyword>
<dbReference type="Pfam" id="PF00672">
    <property type="entry name" value="HAMP"/>
    <property type="match status" value="1"/>
</dbReference>
<dbReference type="Gene3D" id="6.10.340.10">
    <property type="match status" value="1"/>
</dbReference>
<evidence type="ECO:0000256" key="9">
    <source>
        <dbReference type="ARBA" id="ARBA00023012"/>
    </source>
</evidence>
<evidence type="ECO:0000256" key="4">
    <source>
        <dbReference type="ARBA" id="ARBA00022553"/>
    </source>
</evidence>
<dbReference type="EC" id="2.7.13.3" evidence="3"/>
<dbReference type="PANTHER" id="PTHR45436:SF5">
    <property type="entry name" value="SENSOR HISTIDINE KINASE TRCS"/>
    <property type="match status" value="1"/>
</dbReference>
<dbReference type="SUPFAM" id="SSF47384">
    <property type="entry name" value="Homodimeric domain of signal transducing histidine kinase"/>
    <property type="match status" value="1"/>
</dbReference>
<dbReference type="InterPro" id="IPR050428">
    <property type="entry name" value="TCS_sensor_his_kinase"/>
</dbReference>
<feature type="transmembrane region" description="Helical" evidence="12">
    <location>
        <begin position="20"/>
        <end position="38"/>
    </location>
</feature>
<comment type="subcellular location">
    <subcellularLocation>
        <location evidence="2">Cell membrane</location>
    </subcellularLocation>
</comment>
<feature type="domain" description="Histidine kinase" evidence="13">
    <location>
        <begin position="434"/>
        <end position="649"/>
    </location>
</feature>
<evidence type="ECO:0000256" key="6">
    <source>
        <dbReference type="ARBA" id="ARBA00022692"/>
    </source>
</evidence>
<dbReference type="SMART" id="SM00387">
    <property type="entry name" value="HATPase_c"/>
    <property type="match status" value="1"/>
</dbReference>
<dbReference type="Gene3D" id="1.10.287.130">
    <property type="match status" value="1"/>
</dbReference>
<dbReference type="CDD" id="cd00082">
    <property type="entry name" value="HisKA"/>
    <property type="match status" value="1"/>
</dbReference>
<keyword evidence="5 15" id="KW-0808">Transferase</keyword>
<sequence length="674" mass="69550">MCSNRREYRSRGRLSLRARLLIGQAILLVAVVGGIGVASEFGLQKLVVDQLDTQLMDFQDRTLLELGGGPRLGPPPQTPITTPPTTDTPTPTPQPLPSVAPTTQPEYTPPSSAVSVPHPHIPGPPAPGEHHPGPGGAGVQSQSDSSQSGTSQSGGSLSGNSQSGGSLPGNSQSGGSLPGNSQPGGSLPDNTSSGPGGSLGHAGPSGGGGSSGGGGGSTHSAQVFTQAPNPHPGRVGSGPAFLDRGGVQSGAIGAIIDQGRVRSAGRIEPDGTDNDLSARAKRQLTALAAMDHPTTVTIDGAGHYRIMVDRTWQHTILITGLPMAPVDVTLMRGLMISGIITVVALIIAIAAGVLVIRRALAPLDRVARTAVQVSDLPLDRGEVTLPVRVPAADAVSNTEVGQLGSAINRMLDHIADALLVRHASETRARRFLADASHELRTPLAAIRGYAELVYRNRETLPAYIATVMERLDAAAHRMSDLVEDMLLLARLDAGRPLELGPVDLSRLTVDALADAHIADPDKIWDLDLPDGPLLIHGDAAQLHQVLANLLANARVHTPPGTTVMVSLEFGDPDGAVWRVCDDGPGIPQDVRSEIFERFARGDASRSRHAGSTGLGLAIAAAVVKAHNGTITVDSIPGCTAFTVHLPVGEVAVSTDASDEDVQVVVSGHAPDGRG</sequence>
<evidence type="ECO:0000256" key="2">
    <source>
        <dbReference type="ARBA" id="ARBA00004236"/>
    </source>
</evidence>
<evidence type="ECO:0000256" key="12">
    <source>
        <dbReference type="SAM" id="Phobius"/>
    </source>
</evidence>
<protein>
    <recommendedName>
        <fullName evidence="3">histidine kinase</fullName>
        <ecNumber evidence="3">2.7.13.3</ecNumber>
    </recommendedName>
</protein>